<evidence type="ECO:0000313" key="2">
    <source>
        <dbReference type="EMBL" id="CAH3043349.1"/>
    </source>
</evidence>
<organism evidence="2 3">
    <name type="scientific">Porites lobata</name>
    <dbReference type="NCBI Taxonomy" id="104759"/>
    <lineage>
        <taxon>Eukaryota</taxon>
        <taxon>Metazoa</taxon>
        <taxon>Cnidaria</taxon>
        <taxon>Anthozoa</taxon>
        <taxon>Hexacorallia</taxon>
        <taxon>Scleractinia</taxon>
        <taxon>Fungiina</taxon>
        <taxon>Poritidae</taxon>
        <taxon>Porites</taxon>
    </lineage>
</organism>
<dbReference type="EMBL" id="CALNXK010000011">
    <property type="protein sequence ID" value="CAH3043349.1"/>
    <property type="molecule type" value="Genomic_DNA"/>
</dbReference>
<evidence type="ECO:0000313" key="3">
    <source>
        <dbReference type="Proteomes" id="UP001159405"/>
    </source>
</evidence>
<keyword evidence="1" id="KW-0472">Membrane</keyword>
<keyword evidence="1" id="KW-1133">Transmembrane helix</keyword>
<protein>
    <submittedName>
        <fullName evidence="2">Uncharacterized protein</fullName>
    </submittedName>
</protein>
<keyword evidence="1" id="KW-0812">Transmembrane</keyword>
<proteinExistence type="predicted"/>
<reference evidence="2 3" key="1">
    <citation type="submission" date="2022-05" db="EMBL/GenBank/DDBJ databases">
        <authorList>
            <consortium name="Genoscope - CEA"/>
            <person name="William W."/>
        </authorList>
    </citation>
    <scope>NUCLEOTIDE SEQUENCE [LARGE SCALE GENOMIC DNA]</scope>
</reference>
<accession>A0ABN8N7J0</accession>
<feature type="transmembrane region" description="Helical" evidence="1">
    <location>
        <begin position="308"/>
        <end position="325"/>
    </location>
</feature>
<keyword evidence="3" id="KW-1185">Reference proteome</keyword>
<evidence type="ECO:0000256" key="1">
    <source>
        <dbReference type="SAM" id="Phobius"/>
    </source>
</evidence>
<name>A0ABN8N7J0_9CNID</name>
<dbReference type="Proteomes" id="UP001159405">
    <property type="component" value="Unassembled WGS sequence"/>
</dbReference>
<comment type="caution">
    <text evidence="2">The sequence shown here is derived from an EMBL/GenBank/DDBJ whole genome shotgun (WGS) entry which is preliminary data.</text>
</comment>
<sequence>MRDDAYWWYDIQSSQGSPTSPSINYDMISEAFWKVKGDNIKITRSDDGSHSALLRTYSNCLSYRTLRGFLSSYGRFTYSTPWSDDKCRGSCPVYFGGRYSSMPEFNQAHCSSNIQGSSRIGFWCQWQSGDGAVMMFGGGGSGCNRADHGIGITEDNDSSFQYSGPVEYDFGYDADFSPSNSYSLNLKKFKCKASVKRLTKTGNFNFQHCCKTSSKAMLRVLPPTPLCHCSIVTMGRGSVLVLPVMLALLLGSRICYTLKTYEPRKAGLRVLRTSGTFTTTGNDLNELKDKAKKANSAYKWIKVNWKKIFVIIVAIFALIVVVGVYRRCFSDSGSDEDDVQPNIVVLKMQKPDSIGNGEFDDRIVREGLTHGNNDGTWEGKGLQKATHDSEIKGHKGKKVADKLATTGKAGGQTLRSFATSRNVYFKDIATSNSFFKNDGFHRLKMDSIPVSGYTTFQQRDFSLLYFHFSKQLFKVKAQADQLSVQSTMTWQGSLRKGPFPFYEEIMIPLIKMLGMSSKETYCDDYVPVALTNTNIPLTVSP</sequence>
<gene>
    <name evidence="2" type="ORF">PLOB_00002863</name>
</gene>
<feature type="transmembrane region" description="Helical" evidence="1">
    <location>
        <begin position="237"/>
        <end position="256"/>
    </location>
</feature>